<gene>
    <name evidence="1" type="ORF">MM415B02274_0004</name>
</gene>
<name>A0A6M3KUH0_9ZZZZ</name>
<proteinExistence type="predicted"/>
<evidence type="ECO:0000313" key="1">
    <source>
        <dbReference type="EMBL" id="QJA85094.1"/>
    </source>
</evidence>
<protein>
    <submittedName>
        <fullName evidence="1">Uncharacterized protein</fullName>
    </submittedName>
</protein>
<dbReference type="EMBL" id="MT142554">
    <property type="protein sequence ID" value="QJA85094.1"/>
    <property type="molecule type" value="Genomic_DNA"/>
</dbReference>
<reference evidence="1" key="1">
    <citation type="submission" date="2020-03" db="EMBL/GenBank/DDBJ databases">
        <title>The deep terrestrial virosphere.</title>
        <authorList>
            <person name="Holmfeldt K."/>
            <person name="Nilsson E."/>
            <person name="Simone D."/>
            <person name="Lopez-Fernandez M."/>
            <person name="Wu X."/>
            <person name="de Brujin I."/>
            <person name="Lundin D."/>
            <person name="Andersson A."/>
            <person name="Bertilsson S."/>
            <person name="Dopson M."/>
        </authorList>
    </citation>
    <scope>NUCLEOTIDE SEQUENCE</scope>
    <source>
        <strain evidence="1">MM415B02274</strain>
    </source>
</reference>
<accession>A0A6M3KUH0</accession>
<sequence length="114" mass="12831">MAMLTETFLKSYPCFSPATVKEKLPEVANVITKLDEITFTINAGNLNIVVINGQSVLNRPLYETLEAFVIPQYDTIEPFELTLKLVEHEVVEFTIKCWGLGEDLQALMLSPVKL</sequence>
<organism evidence="1">
    <name type="scientific">viral metagenome</name>
    <dbReference type="NCBI Taxonomy" id="1070528"/>
    <lineage>
        <taxon>unclassified sequences</taxon>
        <taxon>metagenomes</taxon>
        <taxon>organismal metagenomes</taxon>
    </lineage>
</organism>
<dbReference type="AlphaFoldDB" id="A0A6M3KUH0"/>